<reference evidence="1 2" key="1">
    <citation type="submission" date="2015-09" db="EMBL/GenBank/DDBJ databases">
        <title>Host preference determinants of Valsa canker pathogens revealed by comparative genomics.</title>
        <authorList>
            <person name="Yin Z."/>
            <person name="Huang L."/>
        </authorList>
    </citation>
    <scope>NUCLEOTIDE SEQUENCE [LARGE SCALE GENOMIC DNA]</scope>
    <source>
        <strain evidence="1 2">SXYLt</strain>
    </source>
</reference>
<keyword evidence="2" id="KW-1185">Reference proteome</keyword>
<dbReference type="EMBL" id="LKEB01000007">
    <property type="protein sequence ID" value="ROW15826.1"/>
    <property type="molecule type" value="Genomic_DNA"/>
</dbReference>
<sequence>MGSGVEPYSNAGESIEMVVLATDLMLGDRDGARRREPWTLLSALLRDRLRGDEVELPDDSGEMGRSISWRRLSLATLNVDVELRGFASSPA</sequence>
<dbReference type="AlphaFoldDB" id="A0A423XHK5"/>
<evidence type="ECO:0000313" key="2">
    <source>
        <dbReference type="Proteomes" id="UP000285146"/>
    </source>
</evidence>
<organism evidence="1 2">
    <name type="scientific">Cytospora leucostoma</name>
    <dbReference type="NCBI Taxonomy" id="1230097"/>
    <lineage>
        <taxon>Eukaryota</taxon>
        <taxon>Fungi</taxon>
        <taxon>Dikarya</taxon>
        <taxon>Ascomycota</taxon>
        <taxon>Pezizomycotina</taxon>
        <taxon>Sordariomycetes</taxon>
        <taxon>Sordariomycetidae</taxon>
        <taxon>Diaporthales</taxon>
        <taxon>Cytosporaceae</taxon>
        <taxon>Cytospora</taxon>
    </lineage>
</organism>
<proteinExistence type="predicted"/>
<gene>
    <name evidence="1" type="ORF">VPNG_02456</name>
</gene>
<dbReference type="Proteomes" id="UP000285146">
    <property type="component" value="Unassembled WGS sequence"/>
</dbReference>
<protein>
    <submittedName>
        <fullName evidence="1">Uncharacterized protein</fullName>
    </submittedName>
</protein>
<evidence type="ECO:0000313" key="1">
    <source>
        <dbReference type="EMBL" id="ROW15826.1"/>
    </source>
</evidence>
<name>A0A423XHK5_9PEZI</name>
<comment type="caution">
    <text evidence="1">The sequence shown here is derived from an EMBL/GenBank/DDBJ whole genome shotgun (WGS) entry which is preliminary data.</text>
</comment>
<dbReference type="InParanoid" id="A0A423XHK5"/>
<accession>A0A423XHK5</accession>